<name>A0A1Y3EEH2_9BILA</name>
<dbReference type="EMBL" id="LVZM01017805">
    <property type="protein sequence ID" value="OUC42216.1"/>
    <property type="molecule type" value="Genomic_DNA"/>
</dbReference>
<dbReference type="Proteomes" id="UP000243006">
    <property type="component" value="Unassembled WGS sequence"/>
</dbReference>
<feature type="chain" id="PRO_5013028487" evidence="1">
    <location>
        <begin position="17"/>
        <end position="50"/>
    </location>
</feature>
<reference evidence="2 3" key="1">
    <citation type="submission" date="2015-04" db="EMBL/GenBank/DDBJ databases">
        <title>Draft genome of the roundworm Trichinella nativa.</title>
        <authorList>
            <person name="Mitreva M."/>
        </authorList>
    </citation>
    <scope>NUCLEOTIDE SEQUENCE [LARGE SCALE GENOMIC DNA]</scope>
    <source>
        <strain evidence="2 3">ISS45</strain>
    </source>
</reference>
<evidence type="ECO:0000313" key="2">
    <source>
        <dbReference type="EMBL" id="OUC42216.1"/>
    </source>
</evidence>
<gene>
    <name evidence="2" type="ORF">D917_10342</name>
</gene>
<comment type="caution">
    <text evidence="2">The sequence shown here is derived from an EMBL/GenBank/DDBJ whole genome shotgun (WGS) entry which is preliminary data.</text>
</comment>
<feature type="signal peptide" evidence="1">
    <location>
        <begin position="1"/>
        <end position="16"/>
    </location>
</feature>
<organism evidence="2 3">
    <name type="scientific">Trichinella nativa</name>
    <dbReference type="NCBI Taxonomy" id="6335"/>
    <lineage>
        <taxon>Eukaryota</taxon>
        <taxon>Metazoa</taxon>
        <taxon>Ecdysozoa</taxon>
        <taxon>Nematoda</taxon>
        <taxon>Enoplea</taxon>
        <taxon>Dorylaimia</taxon>
        <taxon>Trichinellida</taxon>
        <taxon>Trichinellidae</taxon>
        <taxon>Trichinella</taxon>
    </lineage>
</organism>
<proteinExistence type="predicted"/>
<protein>
    <submittedName>
        <fullName evidence="2">Uncharacterized protein</fullName>
    </submittedName>
</protein>
<evidence type="ECO:0000256" key="1">
    <source>
        <dbReference type="SAM" id="SignalP"/>
    </source>
</evidence>
<sequence>MRKPLALLLWIIDVQSRKFTAHADHNALRWIGNFREPSAGRPLAGAAGRE</sequence>
<evidence type="ECO:0000313" key="3">
    <source>
        <dbReference type="Proteomes" id="UP000243006"/>
    </source>
</evidence>
<accession>A0A1Y3EEH2</accession>
<dbReference type="AlphaFoldDB" id="A0A1Y3EEH2"/>
<keyword evidence="1" id="KW-0732">Signal</keyword>